<proteinExistence type="predicted"/>
<dbReference type="Gramene" id="PRQ37191">
    <property type="protein sequence ID" value="PRQ37191"/>
    <property type="gene ID" value="RchiOBHm_Chr4g0399801"/>
</dbReference>
<evidence type="ECO:0000313" key="2">
    <source>
        <dbReference type="EMBL" id="PRQ37191.1"/>
    </source>
</evidence>
<reference evidence="2 3" key="1">
    <citation type="journal article" date="2018" name="Nat. Genet.">
        <title>The Rosa genome provides new insights in the design of modern roses.</title>
        <authorList>
            <person name="Bendahmane M."/>
        </authorList>
    </citation>
    <scope>NUCLEOTIDE SEQUENCE [LARGE SCALE GENOMIC DNA]</scope>
    <source>
        <strain evidence="3">cv. Old Blush</strain>
    </source>
</reference>
<feature type="transmembrane region" description="Helical" evidence="1">
    <location>
        <begin position="46"/>
        <end position="78"/>
    </location>
</feature>
<evidence type="ECO:0008006" key="4">
    <source>
        <dbReference type="Google" id="ProtNLM"/>
    </source>
</evidence>
<comment type="caution">
    <text evidence="2">The sequence shown here is derived from an EMBL/GenBank/DDBJ whole genome shotgun (WGS) entry which is preliminary data.</text>
</comment>
<accession>A0A2P6QSN1</accession>
<keyword evidence="3" id="KW-1185">Reference proteome</keyword>
<evidence type="ECO:0000313" key="3">
    <source>
        <dbReference type="Proteomes" id="UP000238479"/>
    </source>
</evidence>
<dbReference type="Proteomes" id="UP000238479">
    <property type="component" value="Chromosome 4"/>
</dbReference>
<gene>
    <name evidence="2" type="ORF">RchiOBHm_Chr4g0399801</name>
</gene>
<dbReference type="AlphaFoldDB" id="A0A2P6QSN1"/>
<evidence type="ECO:0000256" key="1">
    <source>
        <dbReference type="SAM" id="Phobius"/>
    </source>
</evidence>
<dbReference type="EMBL" id="PDCK01000042">
    <property type="protein sequence ID" value="PRQ37191.1"/>
    <property type="molecule type" value="Genomic_DNA"/>
</dbReference>
<keyword evidence="1" id="KW-0472">Membrane</keyword>
<keyword evidence="1" id="KW-0812">Transmembrane</keyword>
<organism evidence="2 3">
    <name type="scientific">Rosa chinensis</name>
    <name type="common">China rose</name>
    <dbReference type="NCBI Taxonomy" id="74649"/>
    <lineage>
        <taxon>Eukaryota</taxon>
        <taxon>Viridiplantae</taxon>
        <taxon>Streptophyta</taxon>
        <taxon>Embryophyta</taxon>
        <taxon>Tracheophyta</taxon>
        <taxon>Spermatophyta</taxon>
        <taxon>Magnoliopsida</taxon>
        <taxon>eudicotyledons</taxon>
        <taxon>Gunneridae</taxon>
        <taxon>Pentapetalae</taxon>
        <taxon>rosids</taxon>
        <taxon>fabids</taxon>
        <taxon>Rosales</taxon>
        <taxon>Rosaceae</taxon>
        <taxon>Rosoideae</taxon>
        <taxon>Rosoideae incertae sedis</taxon>
        <taxon>Rosa</taxon>
    </lineage>
</organism>
<protein>
    <recommendedName>
        <fullName evidence="4">Transmembrane protein</fullName>
    </recommendedName>
</protein>
<sequence length="85" mass="9804">MKAAVPRRWLCGAASGLSEVVGLGRVEWFVEWVEIRGRNGPIRGGSWAWAFANALGLFCIYFFYVFLFCMNCFVIIYFNKLHFII</sequence>
<keyword evidence="1" id="KW-1133">Transmembrane helix</keyword>
<name>A0A2P6QSN1_ROSCH</name>